<reference evidence="3 4" key="1">
    <citation type="submission" date="2020-08" db="EMBL/GenBank/DDBJ databases">
        <title>Genomic Encyclopedia of Type Strains, Phase IV (KMG-IV): sequencing the most valuable type-strain genomes for metagenomic binning, comparative biology and taxonomic classification.</title>
        <authorList>
            <person name="Goeker M."/>
        </authorList>
    </citation>
    <scope>NUCLEOTIDE SEQUENCE [LARGE SCALE GENOMIC DNA]</scope>
    <source>
        <strain evidence="3 4">DSM 102044</strain>
    </source>
</reference>
<evidence type="ECO:0000256" key="1">
    <source>
        <dbReference type="SAM" id="SignalP"/>
    </source>
</evidence>
<evidence type="ECO:0000313" key="4">
    <source>
        <dbReference type="Proteomes" id="UP000588604"/>
    </source>
</evidence>
<dbReference type="AlphaFoldDB" id="A0A841MAW3"/>
<protein>
    <submittedName>
        <fullName evidence="3">Putative iron-regulated protein</fullName>
    </submittedName>
</protein>
<dbReference type="Pfam" id="PF04187">
    <property type="entry name" value="Cofac_haem_bdg"/>
    <property type="match status" value="1"/>
</dbReference>
<sequence length="287" mass="32823">MHKICTLLLLFFFAFTSSYAQGEAYQFFTDKGKKIDLEEVLKMAKKADVTFFGELHNNSLAHWLQLQVLKGMYADNSDLVLGAEFFERDDQLNINEWFAGNMTEKNFETEAKLWNNYKTDYRPLMRFANEKHLQFIASNVPRKYASLVSKSGMGELENLSPEAKLYMAKLPYEVDMTMPGYVAMKDMMHGAPGNSDFMVEAQALKDATMAESLFESIAAGKKILHVNGSYHSKDDEGILWYLNRKFPDLKMLNIHTVTQDQLKSLDEKNSQSGEIILVLPSDSHESY</sequence>
<proteinExistence type="predicted"/>
<dbReference type="CDD" id="cd14727">
    <property type="entry name" value="ChanN-like"/>
    <property type="match status" value="1"/>
</dbReference>
<dbReference type="Gene3D" id="3.40.50.11550">
    <property type="match status" value="1"/>
</dbReference>
<dbReference type="SUPFAM" id="SSF159501">
    <property type="entry name" value="EreA/ChaN-like"/>
    <property type="match status" value="1"/>
</dbReference>
<evidence type="ECO:0000313" key="3">
    <source>
        <dbReference type="EMBL" id="MBB6325132.1"/>
    </source>
</evidence>
<keyword evidence="4" id="KW-1185">Reference proteome</keyword>
<dbReference type="RefSeq" id="WP_184493172.1">
    <property type="nucleotide sequence ID" value="NZ_JACIJO010000001.1"/>
</dbReference>
<feature type="domain" description="Haem-binding uptake Tiki superfamily ChaN" evidence="2">
    <location>
        <begin position="41"/>
        <end position="242"/>
    </location>
</feature>
<dbReference type="InterPro" id="IPR007314">
    <property type="entry name" value="Cofac_haem-bd_dom"/>
</dbReference>
<feature type="chain" id="PRO_5032604299" evidence="1">
    <location>
        <begin position="21"/>
        <end position="287"/>
    </location>
</feature>
<keyword evidence="1" id="KW-0732">Signal</keyword>
<accession>A0A841MAW3</accession>
<gene>
    <name evidence="3" type="ORF">FHS59_000747</name>
</gene>
<organism evidence="3 4">
    <name type="scientific">Algoriphagus iocasae</name>
    <dbReference type="NCBI Taxonomy" id="1836499"/>
    <lineage>
        <taxon>Bacteria</taxon>
        <taxon>Pseudomonadati</taxon>
        <taxon>Bacteroidota</taxon>
        <taxon>Cytophagia</taxon>
        <taxon>Cytophagales</taxon>
        <taxon>Cyclobacteriaceae</taxon>
        <taxon>Algoriphagus</taxon>
    </lineage>
</organism>
<comment type="caution">
    <text evidence="3">The sequence shown here is derived from an EMBL/GenBank/DDBJ whole genome shotgun (WGS) entry which is preliminary data.</text>
</comment>
<dbReference type="Proteomes" id="UP000588604">
    <property type="component" value="Unassembled WGS sequence"/>
</dbReference>
<evidence type="ECO:0000259" key="2">
    <source>
        <dbReference type="Pfam" id="PF04187"/>
    </source>
</evidence>
<feature type="signal peptide" evidence="1">
    <location>
        <begin position="1"/>
        <end position="20"/>
    </location>
</feature>
<name>A0A841MAW3_9BACT</name>
<dbReference type="EMBL" id="JACIJO010000001">
    <property type="protein sequence ID" value="MBB6325132.1"/>
    <property type="molecule type" value="Genomic_DNA"/>
</dbReference>